<accession>A0AAV7XF74</accession>
<dbReference type="GO" id="GO:0008270">
    <property type="term" value="F:zinc ion binding"/>
    <property type="evidence" value="ECO:0007669"/>
    <property type="project" value="UniProtKB-KW"/>
</dbReference>
<comment type="caution">
    <text evidence="7">The sequence shown here is derived from an EMBL/GenBank/DDBJ whole genome shotgun (WGS) entry which is preliminary data.</text>
</comment>
<dbReference type="SMART" id="SM00692">
    <property type="entry name" value="DM3"/>
    <property type="match status" value="1"/>
</dbReference>
<proteinExistence type="predicted"/>
<evidence type="ECO:0000256" key="1">
    <source>
        <dbReference type="ARBA" id="ARBA00022723"/>
    </source>
</evidence>
<dbReference type="Pfam" id="PF05485">
    <property type="entry name" value="THAP"/>
    <property type="match status" value="1"/>
</dbReference>
<dbReference type="Gene3D" id="3.40.1800.20">
    <property type="match status" value="1"/>
</dbReference>
<dbReference type="InterPro" id="IPR012934">
    <property type="entry name" value="Znf_AD"/>
</dbReference>
<dbReference type="InterPro" id="IPR006612">
    <property type="entry name" value="THAP_Znf"/>
</dbReference>
<evidence type="ECO:0000259" key="6">
    <source>
        <dbReference type="PROSITE" id="PS50950"/>
    </source>
</evidence>
<keyword evidence="4 5" id="KW-0238">DNA-binding</keyword>
<evidence type="ECO:0000256" key="4">
    <source>
        <dbReference type="ARBA" id="ARBA00023125"/>
    </source>
</evidence>
<evidence type="ECO:0000313" key="8">
    <source>
        <dbReference type="Proteomes" id="UP001075354"/>
    </source>
</evidence>
<evidence type="ECO:0000313" key="7">
    <source>
        <dbReference type="EMBL" id="KAJ1523255.1"/>
    </source>
</evidence>
<evidence type="ECO:0000256" key="5">
    <source>
        <dbReference type="PROSITE-ProRule" id="PRU00309"/>
    </source>
</evidence>
<dbReference type="PANTHER" id="PTHR46600:SF11">
    <property type="entry name" value="THAP DOMAIN-CONTAINING PROTEIN 10"/>
    <property type="match status" value="1"/>
</dbReference>
<dbReference type="Proteomes" id="UP001075354">
    <property type="component" value="Chromosome 10"/>
</dbReference>
<name>A0AAV7XF74_9NEOP</name>
<dbReference type="GO" id="GO:0043565">
    <property type="term" value="F:sequence-specific DNA binding"/>
    <property type="evidence" value="ECO:0007669"/>
    <property type="project" value="InterPro"/>
</dbReference>
<keyword evidence="8" id="KW-1185">Reference proteome</keyword>
<sequence length="542" mass="59694">MHLSLCHLCASNDGASLTNVNSDEEKRGNLLVLINQYISPMICLPKEDKLCVCHMCKTRLQTWDSFIDSCKKTQAKLKELLGKDEYADLLGLSEESVGPGETSVNLSLSQPRKKKSSNYCIARWCNNGNYQGISLFRLPKERERALKWLAAADRTDLQGRTVLHSLYLCAKHFTSNMFTNKACNQLIKKAIPTLFPKSPSPNKKLSTAATSQVQPTQLQGVQLKHILPKVSLLKNSQTQPTVIVMESNQKVPTINDPPNAVDAILLDTTTDWSQQSAPEDVEEGSTVVMNVISSEMCETIDTYSNILNIPNLDASSVVHLNSIPSGLPQIHSGTNASLGVQESCNVVDSLVAWSVLPCESQVLGSVSETQPPIQHASMLPQIGLKKTLTSGNNSKSKPGVQKDQKLYLEELEECFTSDAFSEDAMLSADCTGDSLKPKILKISRTIGSQDFLLPHVSVKLDKPNSSVRTASFTLKSDETNEVPREEAKEQNTIIEHNMNPNTNTILFDLNSDDTHGTDNSSFINNIGNLDDLMDLDHYFDGR</sequence>
<dbReference type="SMART" id="SM00868">
    <property type="entry name" value="zf-AD"/>
    <property type="match status" value="1"/>
</dbReference>
<keyword evidence="2 5" id="KW-0863">Zinc-finger</keyword>
<protein>
    <recommendedName>
        <fullName evidence="6">THAP-type domain-containing protein</fullName>
    </recommendedName>
</protein>
<evidence type="ECO:0000256" key="3">
    <source>
        <dbReference type="ARBA" id="ARBA00022833"/>
    </source>
</evidence>
<dbReference type="GO" id="GO:0005634">
    <property type="term" value="C:nucleus"/>
    <property type="evidence" value="ECO:0007669"/>
    <property type="project" value="InterPro"/>
</dbReference>
<organism evidence="7 8">
    <name type="scientific">Megalurothrips usitatus</name>
    <name type="common">bean blossom thrips</name>
    <dbReference type="NCBI Taxonomy" id="439358"/>
    <lineage>
        <taxon>Eukaryota</taxon>
        <taxon>Metazoa</taxon>
        <taxon>Ecdysozoa</taxon>
        <taxon>Arthropoda</taxon>
        <taxon>Hexapoda</taxon>
        <taxon>Insecta</taxon>
        <taxon>Pterygota</taxon>
        <taxon>Neoptera</taxon>
        <taxon>Paraneoptera</taxon>
        <taxon>Thysanoptera</taxon>
        <taxon>Terebrantia</taxon>
        <taxon>Thripoidea</taxon>
        <taxon>Thripidae</taxon>
        <taxon>Megalurothrips</taxon>
    </lineage>
</organism>
<dbReference type="PANTHER" id="PTHR46600">
    <property type="entry name" value="THAP DOMAIN-CONTAINING"/>
    <property type="match status" value="1"/>
</dbReference>
<reference evidence="7" key="1">
    <citation type="submission" date="2022-12" db="EMBL/GenBank/DDBJ databases">
        <title>Chromosome-level genome assembly of the bean flower thrips Megalurothrips usitatus.</title>
        <authorList>
            <person name="Ma L."/>
            <person name="Liu Q."/>
            <person name="Li H."/>
            <person name="Cai W."/>
        </authorList>
    </citation>
    <scope>NUCLEOTIDE SEQUENCE</scope>
    <source>
        <strain evidence="7">Cailab_2022a</strain>
    </source>
</reference>
<dbReference type="SUPFAM" id="SSF57716">
    <property type="entry name" value="Glucocorticoid receptor-like (DNA-binding domain)"/>
    <property type="match status" value="1"/>
</dbReference>
<gene>
    <name evidence="7" type="ORF">ONE63_001134</name>
</gene>
<evidence type="ECO:0000256" key="2">
    <source>
        <dbReference type="ARBA" id="ARBA00022771"/>
    </source>
</evidence>
<dbReference type="SMART" id="SM00980">
    <property type="entry name" value="THAP"/>
    <property type="match status" value="1"/>
</dbReference>
<dbReference type="InterPro" id="IPR026516">
    <property type="entry name" value="THAP1/10"/>
</dbReference>
<keyword evidence="3" id="KW-0862">Zinc</keyword>
<dbReference type="AlphaFoldDB" id="A0AAV7XF74"/>
<keyword evidence="1" id="KW-0479">Metal-binding</keyword>
<dbReference type="EMBL" id="JAPTSV010000010">
    <property type="protein sequence ID" value="KAJ1523255.1"/>
    <property type="molecule type" value="Genomic_DNA"/>
</dbReference>
<feature type="domain" description="THAP-type" evidence="6">
    <location>
        <begin position="116"/>
        <end position="195"/>
    </location>
</feature>
<dbReference type="PROSITE" id="PS50950">
    <property type="entry name" value="ZF_THAP"/>
    <property type="match status" value="1"/>
</dbReference>